<dbReference type="Proteomes" id="UP001268256">
    <property type="component" value="Unassembled WGS sequence"/>
</dbReference>
<dbReference type="EMBL" id="JAVMIP010000004">
    <property type="protein sequence ID" value="MDS3860517.1"/>
    <property type="molecule type" value="Genomic_DNA"/>
</dbReference>
<evidence type="ECO:0000313" key="2">
    <source>
        <dbReference type="EMBL" id="MDS3860517.1"/>
    </source>
</evidence>
<dbReference type="SMART" id="SM00460">
    <property type="entry name" value="TGc"/>
    <property type="match status" value="1"/>
</dbReference>
<proteinExistence type="predicted"/>
<keyword evidence="3" id="KW-1185">Reference proteome</keyword>
<dbReference type="PANTHER" id="PTHR33490">
    <property type="entry name" value="BLR5614 PROTEIN-RELATED"/>
    <property type="match status" value="1"/>
</dbReference>
<dbReference type="InterPro" id="IPR002931">
    <property type="entry name" value="Transglutaminase-like"/>
</dbReference>
<comment type="caution">
    <text evidence="2">The sequence shown here is derived from an EMBL/GenBank/DDBJ whole genome shotgun (WGS) entry which is preliminary data.</text>
</comment>
<dbReference type="SUPFAM" id="SSF54001">
    <property type="entry name" value="Cysteine proteinases"/>
    <property type="match status" value="1"/>
</dbReference>
<protein>
    <submittedName>
        <fullName evidence="2">Transglutaminase family protein</fullName>
    </submittedName>
</protein>
<dbReference type="Gene3D" id="3.10.620.30">
    <property type="match status" value="1"/>
</dbReference>
<organism evidence="2 3">
    <name type="scientific">Pseudocalidococcus azoricus BACA0444</name>
    <dbReference type="NCBI Taxonomy" id="2918990"/>
    <lineage>
        <taxon>Bacteria</taxon>
        <taxon>Bacillati</taxon>
        <taxon>Cyanobacteriota</taxon>
        <taxon>Cyanophyceae</taxon>
        <taxon>Acaryochloridales</taxon>
        <taxon>Thermosynechococcaceae</taxon>
        <taxon>Pseudocalidococcus</taxon>
        <taxon>Pseudocalidococcus azoricus</taxon>
    </lineage>
</organism>
<sequence>MRYFIQHQTTYNYAQAIELLPHTIRLRPRVSGSQLLHQFSCQVLPLPENQTLVLDAEGNSVIHLWWGRQPTQQLQVQITAAVETLCTNPFNFVLEPWATHFPLNYPTLTLHSLQAYLTPPLPPVGFDPVAYQLAQEIAQACDSNIILFLNQLTQKLYEHSTYQIRETGSPWPPCLTWQKQSGSCRDLTVLFMEACRCMGLAARFVSGYQEGDLDSRERHLHAWAEVYLPGAGWLGYDPTHGLAVADRHIPLVAAAHPLNAAPVTGSVRGAGVQSEMSYQLAISVL</sequence>
<dbReference type="InterPro" id="IPR013589">
    <property type="entry name" value="Bac_transglu_N"/>
</dbReference>
<dbReference type="AlphaFoldDB" id="A0AAE4JZ74"/>
<evidence type="ECO:0000259" key="1">
    <source>
        <dbReference type="SMART" id="SM00460"/>
    </source>
</evidence>
<accession>A0AAE4JZ74</accession>
<evidence type="ECO:0000313" key="3">
    <source>
        <dbReference type="Proteomes" id="UP001268256"/>
    </source>
</evidence>
<dbReference type="Pfam" id="PF08379">
    <property type="entry name" value="Bact_transglu_N"/>
    <property type="match status" value="1"/>
</dbReference>
<dbReference type="RefSeq" id="WP_322877791.1">
    <property type="nucleotide sequence ID" value="NZ_JAVMIP010000004.1"/>
</dbReference>
<dbReference type="PANTHER" id="PTHR33490:SF1">
    <property type="entry name" value="SLL1233 PROTEIN"/>
    <property type="match status" value="1"/>
</dbReference>
<dbReference type="Pfam" id="PF01841">
    <property type="entry name" value="Transglut_core"/>
    <property type="match status" value="1"/>
</dbReference>
<reference evidence="3" key="1">
    <citation type="submission" date="2023-07" db="EMBL/GenBank/DDBJ databases">
        <authorList>
            <person name="Luz R."/>
            <person name="Cordeiro R."/>
            <person name="Fonseca A."/>
            <person name="Goncalves V."/>
        </authorList>
    </citation>
    <scope>NUCLEOTIDE SEQUENCE [LARGE SCALE GENOMIC DNA]</scope>
    <source>
        <strain evidence="3">BACA0444</strain>
    </source>
</reference>
<feature type="domain" description="Transglutaminase-like" evidence="1">
    <location>
        <begin position="176"/>
        <end position="240"/>
    </location>
</feature>
<dbReference type="InterPro" id="IPR038765">
    <property type="entry name" value="Papain-like_cys_pep_sf"/>
</dbReference>
<name>A0AAE4JZ74_9CYAN</name>
<gene>
    <name evidence="2" type="ORF">RIF25_06805</name>
</gene>